<protein>
    <recommendedName>
        <fullName evidence="1">DUF7336 domain-containing protein</fullName>
    </recommendedName>
</protein>
<dbReference type="EMBL" id="JPRO01000014">
    <property type="protein sequence ID" value="KFF02054.1"/>
    <property type="molecule type" value="Genomic_DNA"/>
</dbReference>
<accession>A0A085ZC90</accession>
<dbReference type="Proteomes" id="UP000028703">
    <property type="component" value="Unassembled WGS sequence"/>
</dbReference>
<comment type="caution">
    <text evidence="2">The sequence shown here is derived from an EMBL/GenBank/DDBJ whole genome shotgun (WGS) entry which is preliminary data.</text>
</comment>
<evidence type="ECO:0000259" key="1">
    <source>
        <dbReference type="Pfam" id="PF24024"/>
    </source>
</evidence>
<dbReference type="AlphaFoldDB" id="A0A085ZC90"/>
<feature type="domain" description="DUF7336" evidence="1">
    <location>
        <begin position="14"/>
        <end position="71"/>
    </location>
</feature>
<organism evidence="2 3">
    <name type="scientific">Chryseobacterium luteum</name>
    <dbReference type="NCBI Taxonomy" id="421531"/>
    <lineage>
        <taxon>Bacteria</taxon>
        <taxon>Pseudomonadati</taxon>
        <taxon>Bacteroidota</taxon>
        <taxon>Flavobacteriia</taxon>
        <taxon>Flavobacteriales</taxon>
        <taxon>Weeksellaceae</taxon>
        <taxon>Chryseobacterium group</taxon>
        <taxon>Chryseobacterium</taxon>
    </lineage>
</organism>
<dbReference type="InterPro" id="IPR055760">
    <property type="entry name" value="DUF7336"/>
</dbReference>
<gene>
    <name evidence="2" type="ORF">IX38_15085</name>
</gene>
<evidence type="ECO:0000313" key="2">
    <source>
        <dbReference type="EMBL" id="KFF02054.1"/>
    </source>
</evidence>
<reference evidence="2 3" key="1">
    <citation type="submission" date="2014-07" db="EMBL/GenBank/DDBJ databases">
        <title>Genome of Chryseobacterium luteum DSM 18605.</title>
        <authorList>
            <person name="Stropko S.J."/>
            <person name="Pipes S.E."/>
            <person name="Newman J.D."/>
        </authorList>
    </citation>
    <scope>NUCLEOTIDE SEQUENCE [LARGE SCALE GENOMIC DNA]</scope>
    <source>
        <strain evidence="2 3">DSM 18605</strain>
    </source>
</reference>
<name>A0A085ZC90_9FLAO</name>
<proteinExistence type="predicted"/>
<keyword evidence="3" id="KW-1185">Reference proteome</keyword>
<dbReference type="eggNOG" id="ENOG50311RJ">
    <property type="taxonomic scope" value="Bacteria"/>
</dbReference>
<sequence>MVQNLKSIFNISHVYTVNSSLDDERTIGVFSDLTKAEQVIDQLKKQPGFKEHPDDFIIDMVELNEHLWTSGF</sequence>
<dbReference type="Pfam" id="PF24024">
    <property type="entry name" value="DUF7336"/>
    <property type="match status" value="1"/>
</dbReference>
<evidence type="ECO:0000313" key="3">
    <source>
        <dbReference type="Proteomes" id="UP000028703"/>
    </source>
</evidence>